<dbReference type="InterPro" id="IPR001911">
    <property type="entry name" value="Ribosomal_bS21"/>
</dbReference>
<dbReference type="GO" id="GO:0005763">
    <property type="term" value="C:mitochondrial small ribosomal subunit"/>
    <property type="evidence" value="ECO:0007669"/>
    <property type="project" value="TreeGrafter"/>
</dbReference>
<keyword evidence="2" id="KW-0689">Ribosomal protein</keyword>
<dbReference type="EMBL" id="ML992701">
    <property type="protein sequence ID" value="KAF2207676.1"/>
    <property type="molecule type" value="Genomic_DNA"/>
</dbReference>
<dbReference type="AlphaFoldDB" id="A0A6A6F1S5"/>
<dbReference type="Pfam" id="PF01165">
    <property type="entry name" value="Ribosomal_S21"/>
    <property type="match status" value="1"/>
</dbReference>
<evidence type="ECO:0008006" key="6">
    <source>
        <dbReference type="Google" id="ProtNLM"/>
    </source>
</evidence>
<keyword evidence="5" id="KW-1185">Reference proteome</keyword>
<evidence type="ECO:0000256" key="1">
    <source>
        <dbReference type="ARBA" id="ARBA00006640"/>
    </source>
</evidence>
<evidence type="ECO:0000313" key="5">
    <source>
        <dbReference type="Proteomes" id="UP000799539"/>
    </source>
</evidence>
<proteinExistence type="inferred from homology"/>
<dbReference type="PANTHER" id="PTHR41237">
    <property type="entry name" value="37S RIBOSOMAL PROTEIN MRP21, MITOCHONDRIAL"/>
    <property type="match status" value="1"/>
</dbReference>
<comment type="similarity">
    <text evidence="1">Belongs to the bacterial ribosomal protein bS21 family.</text>
</comment>
<dbReference type="Proteomes" id="UP000799539">
    <property type="component" value="Unassembled WGS sequence"/>
</dbReference>
<evidence type="ECO:0000313" key="4">
    <source>
        <dbReference type="EMBL" id="KAF2207676.1"/>
    </source>
</evidence>
<protein>
    <recommendedName>
        <fullName evidence="6">Ribosomal protein S21</fullName>
    </recommendedName>
</protein>
<dbReference type="InterPro" id="IPR052837">
    <property type="entry name" value="Mitoribosomal_bS21"/>
</dbReference>
<accession>A0A6A6F1S5</accession>
<dbReference type="PANTHER" id="PTHR41237:SF1">
    <property type="entry name" value="SMALL RIBOSOMAL SUBUNIT PROTEIN BS21M"/>
    <property type="match status" value="1"/>
</dbReference>
<keyword evidence="3" id="KW-0687">Ribonucleoprotein</keyword>
<name>A0A6A6F1S5_9PEZI</name>
<dbReference type="GO" id="GO:0070124">
    <property type="term" value="P:mitochondrial translational initiation"/>
    <property type="evidence" value="ECO:0007669"/>
    <property type="project" value="TreeGrafter"/>
</dbReference>
<organism evidence="4 5">
    <name type="scientific">Cercospora zeae-maydis SCOH1-5</name>
    <dbReference type="NCBI Taxonomy" id="717836"/>
    <lineage>
        <taxon>Eukaryota</taxon>
        <taxon>Fungi</taxon>
        <taxon>Dikarya</taxon>
        <taxon>Ascomycota</taxon>
        <taxon>Pezizomycotina</taxon>
        <taxon>Dothideomycetes</taxon>
        <taxon>Dothideomycetidae</taxon>
        <taxon>Mycosphaerellales</taxon>
        <taxon>Mycosphaerellaceae</taxon>
        <taxon>Cercospora</taxon>
    </lineage>
</organism>
<dbReference type="OrthoDB" id="2501249at2759"/>
<evidence type="ECO:0000256" key="3">
    <source>
        <dbReference type="ARBA" id="ARBA00023274"/>
    </source>
</evidence>
<sequence length="67" mass="8350">MDVARAFRSVEMLCSRNKVRRSFQQQRFHERPGLKRKRLKNERWIKRFRENFKGTVLLVQKMKKQGW</sequence>
<dbReference type="GO" id="GO:0003735">
    <property type="term" value="F:structural constituent of ribosome"/>
    <property type="evidence" value="ECO:0007669"/>
    <property type="project" value="InterPro"/>
</dbReference>
<gene>
    <name evidence="4" type="ORF">CERZMDRAFT_50590</name>
</gene>
<evidence type="ECO:0000256" key="2">
    <source>
        <dbReference type="ARBA" id="ARBA00022980"/>
    </source>
</evidence>
<reference evidence="4" key="1">
    <citation type="journal article" date="2020" name="Stud. Mycol.">
        <title>101 Dothideomycetes genomes: a test case for predicting lifestyles and emergence of pathogens.</title>
        <authorList>
            <person name="Haridas S."/>
            <person name="Albert R."/>
            <person name="Binder M."/>
            <person name="Bloem J."/>
            <person name="Labutti K."/>
            <person name="Salamov A."/>
            <person name="Andreopoulos B."/>
            <person name="Baker S."/>
            <person name="Barry K."/>
            <person name="Bills G."/>
            <person name="Bluhm B."/>
            <person name="Cannon C."/>
            <person name="Castanera R."/>
            <person name="Culley D."/>
            <person name="Daum C."/>
            <person name="Ezra D."/>
            <person name="Gonzalez J."/>
            <person name="Henrissat B."/>
            <person name="Kuo A."/>
            <person name="Liang C."/>
            <person name="Lipzen A."/>
            <person name="Lutzoni F."/>
            <person name="Magnuson J."/>
            <person name="Mondo S."/>
            <person name="Nolan M."/>
            <person name="Ohm R."/>
            <person name="Pangilinan J."/>
            <person name="Park H.-J."/>
            <person name="Ramirez L."/>
            <person name="Alfaro M."/>
            <person name="Sun H."/>
            <person name="Tritt A."/>
            <person name="Yoshinaga Y."/>
            <person name="Zwiers L.-H."/>
            <person name="Turgeon B."/>
            <person name="Goodwin S."/>
            <person name="Spatafora J."/>
            <person name="Crous P."/>
            <person name="Grigoriev I."/>
        </authorList>
    </citation>
    <scope>NUCLEOTIDE SEQUENCE</scope>
    <source>
        <strain evidence="4">SCOH1-5</strain>
    </source>
</reference>